<proteinExistence type="inferred from homology"/>
<dbReference type="SUPFAM" id="SSF88659">
    <property type="entry name" value="Sigma3 and sigma4 domains of RNA polymerase sigma factors"/>
    <property type="match status" value="1"/>
</dbReference>
<dbReference type="GO" id="GO:0003677">
    <property type="term" value="F:DNA binding"/>
    <property type="evidence" value="ECO:0007669"/>
    <property type="project" value="InterPro"/>
</dbReference>
<name>F8N5W3_9BACT</name>
<dbReference type="RefSeq" id="WP_007573066.1">
    <property type="nucleotide sequence ID" value="NZ_BPTS01000001.1"/>
</dbReference>
<evidence type="ECO:0000256" key="4">
    <source>
        <dbReference type="ARBA" id="ARBA00023163"/>
    </source>
</evidence>
<evidence type="ECO:0000259" key="5">
    <source>
        <dbReference type="Pfam" id="PF04542"/>
    </source>
</evidence>
<dbReference type="InterPro" id="IPR039425">
    <property type="entry name" value="RNA_pol_sigma-70-like"/>
</dbReference>
<gene>
    <name evidence="7" type="ORF">Premu_0652</name>
</gene>
<keyword evidence="4" id="KW-0804">Transcription</keyword>
<dbReference type="Gene3D" id="1.10.1740.10">
    <property type="match status" value="1"/>
</dbReference>
<dbReference type="InterPro" id="IPR013249">
    <property type="entry name" value="RNA_pol_sigma70_r4_t2"/>
</dbReference>
<dbReference type="Pfam" id="PF04542">
    <property type="entry name" value="Sigma70_r2"/>
    <property type="match status" value="1"/>
</dbReference>
<comment type="similarity">
    <text evidence="1">Belongs to the sigma-70 factor family. ECF subfamily.</text>
</comment>
<dbReference type="InterPro" id="IPR013325">
    <property type="entry name" value="RNA_pol_sigma_r2"/>
</dbReference>
<dbReference type="AlphaFoldDB" id="F8N5W3"/>
<feature type="domain" description="RNA polymerase sigma-70 region 2" evidence="5">
    <location>
        <begin position="24"/>
        <end position="90"/>
    </location>
</feature>
<dbReference type="OrthoDB" id="9782991at2"/>
<dbReference type="PANTHER" id="PTHR43133">
    <property type="entry name" value="RNA POLYMERASE ECF-TYPE SIGMA FACTO"/>
    <property type="match status" value="1"/>
</dbReference>
<dbReference type="Pfam" id="PF08281">
    <property type="entry name" value="Sigma70_r4_2"/>
    <property type="match status" value="1"/>
</dbReference>
<dbReference type="CDD" id="cd06171">
    <property type="entry name" value="Sigma70_r4"/>
    <property type="match status" value="1"/>
</dbReference>
<evidence type="ECO:0000313" key="7">
    <source>
        <dbReference type="EMBL" id="EGN56125.1"/>
    </source>
</evidence>
<dbReference type="eggNOG" id="COG1595">
    <property type="taxonomic scope" value="Bacteria"/>
</dbReference>
<evidence type="ECO:0000256" key="3">
    <source>
        <dbReference type="ARBA" id="ARBA00023082"/>
    </source>
</evidence>
<dbReference type="InterPro" id="IPR014284">
    <property type="entry name" value="RNA_pol_sigma-70_dom"/>
</dbReference>
<accession>F8N5W3</accession>
<keyword evidence="8" id="KW-1185">Reference proteome</keyword>
<dbReference type="GO" id="GO:0016987">
    <property type="term" value="F:sigma factor activity"/>
    <property type="evidence" value="ECO:0007669"/>
    <property type="project" value="UniProtKB-KW"/>
</dbReference>
<dbReference type="Gene3D" id="1.10.10.10">
    <property type="entry name" value="Winged helix-like DNA-binding domain superfamily/Winged helix DNA-binding domain"/>
    <property type="match status" value="1"/>
</dbReference>
<dbReference type="SUPFAM" id="SSF88946">
    <property type="entry name" value="Sigma2 domain of RNA polymerase sigma factors"/>
    <property type="match status" value="1"/>
</dbReference>
<keyword evidence="2" id="KW-0805">Transcription regulation</keyword>
<sequence>MQDTERSELYLISHGNEMAFDGFMERYSAKIFYHIFGILGDYELSEELSSDVFLEVWQHRKELPKIGNILGWINTIAFNKAVSALRKKRKKQNISLEEVPDFYFPELKSPIDGIISEEECRKLNKAIDALPPRCKHIFFLAKIEEMSYDEISQLLQISKATVNYHISFALSVLREKLRKAM</sequence>
<feature type="domain" description="RNA polymerase sigma factor 70 region 4 type 2" evidence="6">
    <location>
        <begin position="122"/>
        <end position="170"/>
    </location>
</feature>
<reference evidence="8" key="1">
    <citation type="journal article" date="2011" name="Stand. Genomic Sci.">
        <title>Non-contiguous finished genome sequence of the opportunistic oral pathogen Prevotella multisaccharivorax type strain (PPPA20).</title>
        <authorList>
            <person name="Pati A."/>
            <person name="Gronow S."/>
            <person name="Lu M."/>
            <person name="Lapidus A."/>
            <person name="Nolan M."/>
            <person name="Lucas S."/>
            <person name="Hammon N."/>
            <person name="Deshpande S."/>
            <person name="Cheng J.F."/>
            <person name="Tapia R."/>
            <person name="Han C."/>
            <person name="Goodwin L."/>
            <person name="Pitluck S."/>
            <person name="Liolios K."/>
            <person name="Pagani I."/>
            <person name="Mavromatis K."/>
            <person name="Mikhailova N."/>
            <person name="Huntemann M."/>
            <person name="Chen A."/>
            <person name="Palaniappan K."/>
            <person name="Land M."/>
            <person name="Hauser L."/>
            <person name="Detter J.C."/>
            <person name="Brambilla E.M."/>
            <person name="Rohde M."/>
            <person name="Goker M."/>
            <person name="Woyke T."/>
            <person name="Bristow J."/>
            <person name="Eisen J.A."/>
            <person name="Markowitz V."/>
            <person name="Hugenholtz P."/>
            <person name="Kyrpides N.C."/>
            <person name="Klenk H.P."/>
            <person name="Ivanova N."/>
        </authorList>
    </citation>
    <scope>NUCLEOTIDE SEQUENCE [LARGE SCALE GENOMIC DNA]</scope>
    <source>
        <strain evidence="8">DSM 17128</strain>
    </source>
</reference>
<dbReference type="STRING" id="688246.Premu_0652"/>
<dbReference type="GO" id="GO:0006352">
    <property type="term" value="P:DNA-templated transcription initiation"/>
    <property type="evidence" value="ECO:0007669"/>
    <property type="project" value="InterPro"/>
</dbReference>
<dbReference type="HOGENOM" id="CLU_047691_4_3_10"/>
<evidence type="ECO:0000256" key="2">
    <source>
        <dbReference type="ARBA" id="ARBA00023015"/>
    </source>
</evidence>
<evidence type="ECO:0000313" key="8">
    <source>
        <dbReference type="Proteomes" id="UP000002772"/>
    </source>
</evidence>
<protein>
    <submittedName>
        <fullName evidence="7">RNA polymerase, sigma-24 subunit, ECF subfamily</fullName>
    </submittedName>
</protein>
<dbReference type="EMBL" id="GL945017">
    <property type="protein sequence ID" value="EGN56125.1"/>
    <property type="molecule type" value="Genomic_DNA"/>
</dbReference>
<dbReference type="PANTHER" id="PTHR43133:SF46">
    <property type="entry name" value="RNA POLYMERASE SIGMA-70 FACTOR ECF SUBFAMILY"/>
    <property type="match status" value="1"/>
</dbReference>
<dbReference type="NCBIfam" id="TIGR02937">
    <property type="entry name" value="sigma70-ECF"/>
    <property type="match status" value="1"/>
</dbReference>
<keyword evidence="3" id="KW-0731">Sigma factor</keyword>
<dbReference type="InterPro" id="IPR007627">
    <property type="entry name" value="RNA_pol_sigma70_r2"/>
</dbReference>
<organism evidence="7 8">
    <name type="scientific">Hallella multisaccharivorax DSM 17128</name>
    <dbReference type="NCBI Taxonomy" id="688246"/>
    <lineage>
        <taxon>Bacteria</taxon>
        <taxon>Pseudomonadati</taxon>
        <taxon>Bacteroidota</taxon>
        <taxon>Bacteroidia</taxon>
        <taxon>Bacteroidales</taxon>
        <taxon>Prevotellaceae</taxon>
        <taxon>Hallella</taxon>
    </lineage>
</organism>
<evidence type="ECO:0000259" key="6">
    <source>
        <dbReference type="Pfam" id="PF08281"/>
    </source>
</evidence>
<dbReference type="Proteomes" id="UP000002772">
    <property type="component" value="Unassembled WGS sequence"/>
</dbReference>
<dbReference type="InterPro" id="IPR013324">
    <property type="entry name" value="RNA_pol_sigma_r3/r4-like"/>
</dbReference>
<evidence type="ECO:0000256" key="1">
    <source>
        <dbReference type="ARBA" id="ARBA00010641"/>
    </source>
</evidence>
<dbReference type="InterPro" id="IPR036388">
    <property type="entry name" value="WH-like_DNA-bd_sf"/>
</dbReference>